<sequence>MGDSDNWNNQNNSFNDTYSIYRKWEYTSLAKYLQSSNPAGQNFTFISYNILAQDLLEEHMHIYKNHDSRYLSWDIRLRNIKNEVLTLRPDILCLQEVQNDHLTSIVDSVRNLNLSYVYKKKNSGISTTKWFRSFRSRNVALIAKFKLIGKPSVTFLVVTTHLLYNPRREDVRLAQIQLLLAEMDRYSLDEEGKRIPIILSGDFNSVPESATLNFLKSGHLNYENLSRNTLGSGDNQGAVGKVFLPSSIGITDSCQHFDLVSSNYKANRTRIYNSEYANSSWNSEEDLQAKFPE</sequence>
<dbReference type="EMBL" id="CAQQ02074364">
    <property type="status" value="NOT_ANNOTATED_CDS"/>
    <property type="molecule type" value="Genomic_DNA"/>
</dbReference>
<dbReference type="STRING" id="36166.T1GHM6"/>
<evidence type="ECO:0000313" key="3">
    <source>
        <dbReference type="Proteomes" id="UP000015102"/>
    </source>
</evidence>
<dbReference type="Pfam" id="PF03372">
    <property type="entry name" value="Exo_endo_phos"/>
    <property type="match status" value="1"/>
</dbReference>
<dbReference type="InterPro" id="IPR005135">
    <property type="entry name" value="Endo/exonuclease/phosphatase"/>
</dbReference>
<dbReference type="GO" id="GO:0000175">
    <property type="term" value="F:3'-5'-RNA exonuclease activity"/>
    <property type="evidence" value="ECO:0007669"/>
    <property type="project" value="TreeGrafter"/>
</dbReference>
<dbReference type="EnsemblMetazoa" id="MESCA002933-RA">
    <property type="protein sequence ID" value="MESCA002933-PA"/>
    <property type="gene ID" value="MESCA002933"/>
</dbReference>
<dbReference type="PANTHER" id="PTHR12121">
    <property type="entry name" value="CARBON CATABOLITE REPRESSOR PROTEIN 4"/>
    <property type="match status" value="1"/>
</dbReference>
<evidence type="ECO:0000313" key="2">
    <source>
        <dbReference type="EnsemblMetazoa" id="MESCA002933-PA"/>
    </source>
</evidence>
<dbReference type="AlphaFoldDB" id="T1GHM6"/>
<dbReference type="InterPro" id="IPR036691">
    <property type="entry name" value="Endo/exonu/phosph_ase_sf"/>
</dbReference>
<dbReference type="EMBL" id="CAQQ02074362">
    <property type="status" value="NOT_ANNOTATED_CDS"/>
    <property type="molecule type" value="Genomic_DNA"/>
</dbReference>
<accession>T1GHM6</accession>
<dbReference type="EMBL" id="CAQQ02074363">
    <property type="status" value="NOT_ANNOTATED_CDS"/>
    <property type="molecule type" value="Genomic_DNA"/>
</dbReference>
<dbReference type="Gene3D" id="3.60.10.10">
    <property type="entry name" value="Endonuclease/exonuclease/phosphatase"/>
    <property type="match status" value="1"/>
</dbReference>
<proteinExistence type="predicted"/>
<keyword evidence="3" id="KW-1185">Reference proteome</keyword>
<reference evidence="2" key="2">
    <citation type="submission" date="2015-06" db="UniProtKB">
        <authorList>
            <consortium name="EnsemblMetazoa"/>
        </authorList>
    </citation>
    <scope>IDENTIFICATION</scope>
</reference>
<reference evidence="3" key="1">
    <citation type="submission" date="2013-02" db="EMBL/GenBank/DDBJ databases">
        <authorList>
            <person name="Hughes D."/>
        </authorList>
    </citation>
    <scope>NUCLEOTIDE SEQUENCE</scope>
    <source>
        <strain>Durham</strain>
        <strain evidence="3">NC isolate 2 -- Noor lab</strain>
    </source>
</reference>
<protein>
    <recommendedName>
        <fullName evidence="1">Endonuclease/exonuclease/phosphatase domain-containing protein</fullName>
    </recommendedName>
</protein>
<name>T1GHM6_MEGSC</name>
<dbReference type="SUPFAM" id="SSF56219">
    <property type="entry name" value="DNase I-like"/>
    <property type="match status" value="1"/>
</dbReference>
<dbReference type="Proteomes" id="UP000015102">
    <property type="component" value="Unassembled WGS sequence"/>
</dbReference>
<evidence type="ECO:0000259" key="1">
    <source>
        <dbReference type="Pfam" id="PF03372"/>
    </source>
</evidence>
<organism evidence="2 3">
    <name type="scientific">Megaselia scalaris</name>
    <name type="common">Humpbacked fly</name>
    <name type="synonym">Phora scalaris</name>
    <dbReference type="NCBI Taxonomy" id="36166"/>
    <lineage>
        <taxon>Eukaryota</taxon>
        <taxon>Metazoa</taxon>
        <taxon>Ecdysozoa</taxon>
        <taxon>Arthropoda</taxon>
        <taxon>Hexapoda</taxon>
        <taxon>Insecta</taxon>
        <taxon>Pterygota</taxon>
        <taxon>Neoptera</taxon>
        <taxon>Endopterygota</taxon>
        <taxon>Diptera</taxon>
        <taxon>Brachycera</taxon>
        <taxon>Muscomorpha</taxon>
        <taxon>Platypezoidea</taxon>
        <taxon>Phoridae</taxon>
        <taxon>Megaseliini</taxon>
        <taxon>Megaselia</taxon>
    </lineage>
</organism>
<dbReference type="PANTHER" id="PTHR12121:SF34">
    <property type="entry name" value="PROTEIN ANGEL"/>
    <property type="match status" value="1"/>
</dbReference>
<feature type="domain" description="Endonuclease/exonuclease/phosphatase" evidence="1">
    <location>
        <begin position="47"/>
        <end position="226"/>
    </location>
</feature>
<dbReference type="HOGENOM" id="CLU_951797_0_0_1"/>
<dbReference type="InterPro" id="IPR050410">
    <property type="entry name" value="CCR4/nocturin_mRNA_transcr"/>
</dbReference>